<evidence type="ECO:0000313" key="3">
    <source>
        <dbReference type="Proteomes" id="UP001235030"/>
    </source>
</evidence>
<dbReference type="Proteomes" id="UP001235030">
    <property type="component" value="Chromosome"/>
</dbReference>
<dbReference type="PANTHER" id="PTHR30388">
    <property type="entry name" value="ALDEHYDE OXIDOREDUCTASE MOLYBDENUM COFACTOR ASSEMBLY PROTEIN"/>
    <property type="match status" value="1"/>
</dbReference>
<reference evidence="2 3" key="1">
    <citation type="submission" date="2022-07" db="EMBL/GenBank/DDBJ databases">
        <title>Genome sequence of Terrisporobacter mayombei DSM6539.</title>
        <authorList>
            <person name="Boeer T."/>
            <person name="Bengelsdorf F.R."/>
            <person name="Daniel R."/>
            <person name="Poehlein A."/>
        </authorList>
    </citation>
    <scope>NUCLEOTIDE SEQUENCE [LARGE SCALE GENOMIC DNA]</scope>
    <source>
        <strain evidence="2 3">DSM 6539</strain>
    </source>
</reference>
<proteinExistence type="predicted"/>
<feature type="domain" description="XdhC- CoxI" evidence="1">
    <location>
        <begin position="9"/>
        <end position="70"/>
    </location>
</feature>
<dbReference type="InterPro" id="IPR003777">
    <property type="entry name" value="XdhC_CoxI"/>
</dbReference>
<name>A0ABY9Q987_9FIRM</name>
<evidence type="ECO:0000313" key="2">
    <source>
        <dbReference type="EMBL" id="WMT83605.1"/>
    </source>
</evidence>
<evidence type="ECO:0000259" key="1">
    <source>
        <dbReference type="Pfam" id="PF02625"/>
    </source>
</evidence>
<protein>
    <recommendedName>
        <fullName evidence="1">XdhC- CoxI domain-containing protein</fullName>
    </recommendedName>
</protein>
<sequence length="85" mass="9336">MLQRVKIKKNFVLASIVSSTGSTSRSKGTQMIIREYGSVFSTVGGGKMEASCIEKSVSSIKNKESFIYEFNLDNKDANRSEMVCG</sequence>
<dbReference type="PANTHER" id="PTHR30388:SF6">
    <property type="entry name" value="XANTHINE DEHYDROGENASE SUBUNIT A-RELATED"/>
    <property type="match status" value="1"/>
</dbReference>
<gene>
    <name evidence="2" type="ORF">TEMA_41240</name>
</gene>
<dbReference type="EMBL" id="CP101637">
    <property type="protein sequence ID" value="WMT83605.1"/>
    <property type="molecule type" value="Genomic_DNA"/>
</dbReference>
<dbReference type="Pfam" id="PF02625">
    <property type="entry name" value="XdhC_CoxI"/>
    <property type="match status" value="1"/>
</dbReference>
<organism evidence="2 3">
    <name type="scientific">Terrisporobacter mayombei</name>
    <dbReference type="NCBI Taxonomy" id="1541"/>
    <lineage>
        <taxon>Bacteria</taxon>
        <taxon>Bacillati</taxon>
        <taxon>Bacillota</taxon>
        <taxon>Clostridia</taxon>
        <taxon>Peptostreptococcales</taxon>
        <taxon>Peptostreptococcaceae</taxon>
        <taxon>Terrisporobacter</taxon>
    </lineage>
</organism>
<dbReference type="InterPro" id="IPR052698">
    <property type="entry name" value="MoCofactor_Util/Proc"/>
</dbReference>
<keyword evidence="3" id="KW-1185">Reference proteome</keyword>
<accession>A0ABY9Q987</accession>